<dbReference type="Proteomes" id="UP001632038">
    <property type="component" value="Unassembled WGS sequence"/>
</dbReference>
<dbReference type="AlphaFoldDB" id="A0ABD3E504"/>
<protein>
    <submittedName>
        <fullName evidence="1">Uncharacterized protein</fullName>
    </submittedName>
</protein>
<evidence type="ECO:0000313" key="2">
    <source>
        <dbReference type="Proteomes" id="UP001632038"/>
    </source>
</evidence>
<proteinExistence type="predicted"/>
<evidence type="ECO:0000313" key="1">
    <source>
        <dbReference type="EMBL" id="KAL3648159.1"/>
    </source>
</evidence>
<accession>A0ABD3E504</accession>
<dbReference type="EMBL" id="JAVIJP010000009">
    <property type="protein sequence ID" value="KAL3648159.1"/>
    <property type="molecule type" value="Genomic_DNA"/>
</dbReference>
<name>A0ABD3E504_9LAMI</name>
<keyword evidence="2" id="KW-1185">Reference proteome</keyword>
<reference evidence="2" key="1">
    <citation type="journal article" date="2024" name="IScience">
        <title>Strigolactones Initiate the Formation of Haustorium-like Structures in Castilleja.</title>
        <authorList>
            <person name="Buerger M."/>
            <person name="Peterson D."/>
            <person name="Chory J."/>
        </authorList>
    </citation>
    <scope>NUCLEOTIDE SEQUENCE [LARGE SCALE GENOMIC DNA]</scope>
</reference>
<gene>
    <name evidence="1" type="ORF">CASFOL_009127</name>
</gene>
<organism evidence="1 2">
    <name type="scientific">Castilleja foliolosa</name>
    <dbReference type="NCBI Taxonomy" id="1961234"/>
    <lineage>
        <taxon>Eukaryota</taxon>
        <taxon>Viridiplantae</taxon>
        <taxon>Streptophyta</taxon>
        <taxon>Embryophyta</taxon>
        <taxon>Tracheophyta</taxon>
        <taxon>Spermatophyta</taxon>
        <taxon>Magnoliopsida</taxon>
        <taxon>eudicotyledons</taxon>
        <taxon>Gunneridae</taxon>
        <taxon>Pentapetalae</taxon>
        <taxon>asterids</taxon>
        <taxon>lamiids</taxon>
        <taxon>Lamiales</taxon>
        <taxon>Orobanchaceae</taxon>
        <taxon>Pedicularideae</taxon>
        <taxon>Castillejinae</taxon>
        <taxon>Castilleja</taxon>
    </lineage>
</organism>
<comment type="caution">
    <text evidence="1">The sequence shown here is derived from an EMBL/GenBank/DDBJ whole genome shotgun (WGS) entry which is preliminary data.</text>
</comment>
<sequence>MGGFVKFLQKVTDCLGELSSGEEQYKVDEEEELAFTTFIIKVDPSKAGWQKRIIKLLQNCKGARLKMDGEGVVEVSGISRPMKLMKKIGGGGKAELQWIQYGQCCANLFMPQQNTTTKKDPPQLPLQHNNYYDHNNHPYNNYNPYGQTSFISLPPPPPPLSYNSYYQLPQTHELNRPYYYARPHEYY</sequence>